<dbReference type="Pfam" id="PF12802">
    <property type="entry name" value="MarR_2"/>
    <property type="match status" value="1"/>
</dbReference>
<dbReference type="PRINTS" id="PR00598">
    <property type="entry name" value="HTHMARR"/>
</dbReference>
<dbReference type="EMBL" id="JBHSWG010000001">
    <property type="protein sequence ID" value="MFC6760835.1"/>
    <property type="molecule type" value="Genomic_DNA"/>
</dbReference>
<dbReference type="SUPFAM" id="SSF46785">
    <property type="entry name" value="Winged helix' DNA-binding domain"/>
    <property type="match status" value="1"/>
</dbReference>
<sequence length="140" mass="15253">MTEVKNMAGHLIRRLHQISTQCFARRMQEAGHDLTPVQFAALDAIAAQPDTDQAGIAAQIGYDKATIGGVIDRLEQKRLVIRHPSPHDRRARLVQPTDAGRAGLAELHPIVRDLQEDILAPLTPEERATFVALAAKALGA</sequence>
<accession>A0ABW2B519</accession>
<organism evidence="2 3">
    <name type="scientific">Sulfitobacter porphyrae</name>
    <dbReference type="NCBI Taxonomy" id="1246864"/>
    <lineage>
        <taxon>Bacteria</taxon>
        <taxon>Pseudomonadati</taxon>
        <taxon>Pseudomonadota</taxon>
        <taxon>Alphaproteobacteria</taxon>
        <taxon>Rhodobacterales</taxon>
        <taxon>Roseobacteraceae</taxon>
        <taxon>Sulfitobacter</taxon>
    </lineage>
</organism>
<dbReference type="Gene3D" id="1.10.10.10">
    <property type="entry name" value="Winged helix-like DNA-binding domain superfamily/Winged helix DNA-binding domain"/>
    <property type="match status" value="1"/>
</dbReference>
<dbReference type="InterPro" id="IPR039422">
    <property type="entry name" value="MarR/SlyA-like"/>
</dbReference>
<proteinExistence type="predicted"/>
<feature type="domain" description="HTH marR-type" evidence="1">
    <location>
        <begin position="8"/>
        <end position="139"/>
    </location>
</feature>
<dbReference type="InterPro" id="IPR000835">
    <property type="entry name" value="HTH_MarR-typ"/>
</dbReference>
<gene>
    <name evidence="2" type="ORF">ACFQFQ_17185</name>
</gene>
<keyword evidence="3" id="KW-1185">Reference proteome</keyword>
<dbReference type="PANTHER" id="PTHR33164:SF95">
    <property type="entry name" value="TRANSCRIPTIONAL REGULATOR"/>
    <property type="match status" value="1"/>
</dbReference>
<comment type="caution">
    <text evidence="2">The sequence shown here is derived from an EMBL/GenBank/DDBJ whole genome shotgun (WGS) entry which is preliminary data.</text>
</comment>
<evidence type="ECO:0000313" key="3">
    <source>
        <dbReference type="Proteomes" id="UP001596353"/>
    </source>
</evidence>
<reference evidence="3" key="1">
    <citation type="journal article" date="2019" name="Int. J. Syst. Evol. Microbiol.">
        <title>The Global Catalogue of Microorganisms (GCM) 10K type strain sequencing project: providing services to taxonomists for standard genome sequencing and annotation.</title>
        <authorList>
            <consortium name="The Broad Institute Genomics Platform"/>
            <consortium name="The Broad Institute Genome Sequencing Center for Infectious Disease"/>
            <person name="Wu L."/>
            <person name="Ma J."/>
        </authorList>
    </citation>
    <scope>NUCLEOTIDE SEQUENCE [LARGE SCALE GENOMIC DNA]</scope>
    <source>
        <strain evidence="3">CCUG 66188</strain>
    </source>
</reference>
<dbReference type="PANTHER" id="PTHR33164">
    <property type="entry name" value="TRANSCRIPTIONAL REGULATOR, MARR FAMILY"/>
    <property type="match status" value="1"/>
</dbReference>
<dbReference type="PROSITE" id="PS50995">
    <property type="entry name" value="HTH_MARR_2"/>
    <property type="match status" value="1"/>
</dbReference>
<dbReference type="InterPro" id="IPR036388">
    <property type="entry name" value="WH-like_DNA-bd_sf"/>
</dbReference>
<dbReference type="Proteomes" id="UP001596353">
    <property type="component" value="Unassembled WGS sequence"/>
</dbReference>
<dbReference type="SMART" id="SM00347">
    <property type="entry name" value="HTH_MARR"/>
    <property type="match status" value="1"/>
</dbReference>
<dbReference type="InterPro" id="IPR036390">
    <property type="entry name" value="WH_DNA-bd_sf"/>
</dbReference>
<evidence type="ECO:0000313" key="2">
    <source>
        <dbReference type="EMBL" id="MFC6760835.1"/>
    </source>
</evidence>
<protein>
    <submittedName>
        <fullName evidence="2">MarR family winged helix-turn-helix transcriptional regulator</fullName>
    </submittedName>
</protein>
<evidence type="ECO:0000259" key="1">
    <source>
        <dbReference type="PROSITE" id="PS50995"/>
    </source>
</evidence>
<name>A0ABW2B519_9RHOB</name>